<protein>
    <recommendedName>
        <fullName evidence="3">Ribbon-helix-helix protein, CopG family</fullName>
    </recommendedName>
</protein>
<evidence type="ECO:0000313" key="2">
    <source>
        <dbReference type="Proteomes" id="UP000309618"/>
    </source>
</evidence>
<reference evidence="1 2" key="1">
    <citation type="submission" date="2019-04" db="EMBL/GenBank/DDBJ databases">
        <title>Comparative genomics of Aeromonas veronii strains pathogenic to fish.</title>
        <authorList>
            <person name="Cascarano M.C."/>
            <person name="Smyrli M."/>
            <person name="Katharios P."/>
        </authorList>
    </citation>
    <scope>NUCLEOTIDE SEQUENCE [LARGE SCALE GENOMIC DNA]</scope>
    <source>
        <strain evidence="1 2">XU1</strain>
    </source>
</reference>
<accession>A0A4S5CK89</accession>
<dbReference type="RefSeq" id="WP_136501856.1">
    <property type="nucleotide sequence ID" value="NZ_SSUX01000008.1"/>
</dbReference>
<organism evidence="1 2">
    <name type="scientific">Aeromonas veronii</name>
    <dbReference type="NCBI Taxonomy" id="654"/>
    <lineage>
        <taxon>Bacteria</taxon>
        <taxon>Pseudomonadati</taxon>
        <taxon>Pseudomonadota</taxon>
        <taxon>Gammaproteobacteria</taxon>
        <taxon>Aeromonadales</taxon>
        <taxon>Aeromonadaceae</taxon>
        <taxon>Aeromonas</taxon>
    </lineage>
</organism>
<dbReference type="AlphaFoldDB" id="A0A4S5CK89"/>
<dbReference type="Proteomes" id="UP000309618">
    <property type="component" value="Unassembled WGS sequence"/>
</dbReference>
<evidence type="ECO:0000313" key="1">
    <source>
        <dbReference type="EMBL" id="THJ45033.1"/>
    </source>
</evidence>
<gene>
    <name evidence="1" type="ORF">E8Q35_12670</name>
</gene>
<name>A0A4S5CK89_AERVE</name>
<proteinExistence type="predicted"/>
<sequence length="70" mass="7709">MTEKAKTRGAPKKPLDQKRIERLGVVQLTQKQLADYLAAAELEGKTKSDWVRDVLDAQAALTLSKKAAES</sequence>
<evidence type="ECO:0008006" key="3">
    <source>
        <dbReference type="Google" id="ProtNLM"/>
    </source>
</evidence>
<comment type="caution">
    <text evidence="1">The sequence shown here is derived from an EMBL/GenBank/DDBJ whole genome shotgun (WGS) entry which is preliminary data.</text>
</comment>
<dbReference type="EMBL" id="SSUX01000008">
    <property type="protein sequence ID" value="THJ45033.1"/>
    <property type="molecule type" value="Genomic_DNA"/>
</dbReference>